<dbReference type="AlphaFoldDB" id="A0A5J4X8F1"/>
<proteinExistence type="predicted"/>
<dbReference type="EMBL" id="SNRW01000101">
    <property type="protein sequence ID" value="KAA6403434.1"/>
    <property type="molecule type" value="Genomic_DNA"/>
</dbReference>
<reference evidence="1 2" key="1">
    <citation type="submission" date="2019-03" db="EMBL/GenBank/DDBJ databases">
        <title>Single cell metagenomics reveals metabolic interactions within the superorganism composed of flagellate Streblomastix strix and complex community of Bacteroidetes bacteria on its surface.</title>
        <authorList>
            <person name="Treitli S.C."/>
            <person name="Kolisko M."/>
            <person name="Husnik F."/>
            <person name="Keeling P."/>
            <person name="Hampl V."/>
        </authorList>
    </citation>
    <scope>NUCLEOTIDE SEQUENCE [LARGE SCALE GENOMIC DNA]</scope>
    <source>
        <strain evidence="1">ST1C</strain>
    </source>
</reference>
<evidence type="ECO:0000313" key="2">
    <source>
        <dbReference type="Proteomes" id="UP000324800"/>
    </source>
</evidence>
<evidence type="ECO:0000313" key="1">
    <source>
        <dbReference type="EMBL" id="KAA6403434.1"/>
    </source>
</evidence>
<dbReference type="Proteomes" id="UP000324800">
    <property type="component" value="Unassembled WGS sequence"/>
</dbReference>
<organism evidence="1 2">
    <name type="scientific">Streblomastix strix</name>
    <dbReference type="NCBI Taxonomy" id="222440"/>
    <lineage>
        <taxon>Eukaryota</taxon>
        <taxon>Metamonada</taxon>
        <taxon>Preaxostyla</taxon>
        <taxon>Oxymonadida</taxon>
        <taxon>Streblomastigidae</taxon>
        <taxon>Streblomastix</taxon>
    </lineage>
</organism>
<sequence length="144" mass="16898">MEKLKKIIVIIIDEDDLIFYRELELDDEDRLFDEDYYVYDYLDQGPQQCGMSALTEFSYHFVYLQFHHTILGFMNEAIGANQQKLELFDFLGLKQYTGKSVYMKDLNEWKDKTGDIRSGEYNTDANEWCGSNVLLGLNNVDECA</sequence>
<protein>
    <submittedName>
        <fullName evidence="1">Uncharacterized protein</fullName>
    </submittedName>
</protein>
<gene>
    <name evidence="1" type="ORF">EZS28_001044</name>
</gene>
<comment type="caution">
    <text evidence="1">The sequence shown here is derived from an EMBL/GenBank/DDBJ whole genome shotgun (WGS) entry which is preliminary data.</text>
</comment>
<name>A0A5J4X8F1_9EUKA</name>
<accession>A0A5J4X8F1</accession>